<feature type="domain" description="ABC transporter" evidence="6">
    <location>
        <begin position="1322"/>
        <end position="1555"/>
    </location>
</feature>
<feature type="transmembrane region" description="Helical" evidence="5">
    <location>
        <begin position="1134"/>
        <end position="1155"/>
    </location>
</feature>
<feature type="transmembrane region" description="Helical" evidence="5">
    <location>
        <begin position="414"/>
        <end position="435"/>
    </location>
</feature>
<dbReference type="PROSITE" id="PS50893">
    <property type="entry name" value="ABC_TRANSPORTER_2"/>
    <property type="match status" value="2"/>
</dbReference>
<keyword evidence="5" id="KW-1133">Transmembrane helix</keyword>
<keyword evidence="5" id="KW-0472">Membrane</keyword>
<dbReference type="InterPro" id="IPR027417">
    <property type="entry name" value="P-loop_NTPase"/>
</dbReference>
<dbReference type="SUPFAM" id="SSF52540">
    <property type="entry name" value="P-loop containing nucleoside triphosphate hydrolases"/>
    <property type="match status" value="2"/>
</dbReference>
<protein>
    <recommendedName>
        <fullName evidence="6">ABC transporter domain-containing protein</fullName>
    </recommendedName>
</protein>
<feature type="transmembrane region" description="Helical" evidence="5">
    <location>
        <begin position="851"/>
        <end position="867"/>
    </location>
</feature>
<gene>
    <name evidence="7" type="ORF">BCR36DRAFT_412574</name>
</gene>
<dbReference type="InterPro" id="IPR026082">
    <property type="entry name" value="ABCA"/>
</dbReference>
<dbReference type="Gene3D" id="3.40.50.300">
    <property type="entry name" value="P-loop containing nucleotide triphosphate hydrolases"/>
    <property type="match status" value="2"/>
</dbReference>
<dbReference type="GO" id="GO:0016887">
    <property type="term" value="F:ATP hydrolysis activity"/>
    <property type="evidence" value="ECO:0007669"/>
    <property type="project" value="InterPro"/>
</dbReference>
<feature type="domain" description="ABC transporter" evidence="6">
    <location>
        <begin position="482"/>
        <end position="711"/>
    </location>
</feature>
<evidence type="ECO:0000313" key="8">
    <source>
        <dbReference type="Proteomes" id="UP000193719"/>
    </source>
</evidence>
<evidence type="ECO:0000256" key="1">
    <source>
        <dbReference type="ARBA" id="ARBA00022448"/>
    </source>
</evidence>
<evidence type="ECO:0000256" key="4">
    <source>
        <dbReference type="ARBA" id="ARBA00022840"/>
    </source>
</evidence>
<feature type="transmembrane region" description="Helical" evidence="5">
    <location>
        <begin position="1222"/>
        <end position="1246"/>
    </location>
</feature>
<evidence type="ECO:0000256" key="3">
    <source>
        <dbReference type="ARBA" id="ARBA00022741"/>
    </source>
</evidence>
<feature type="transmembrane region" description="Helical" evidence="5">
    <location>
        <begin position="1103"/>
        <end position="1122"/>
    </location>
</feature>
<dbReference type="EMBL" id="MCFH01000022">
    <property type="protein sequence ID" value="ORX50088.1"/>
    <property type="molecule type" value="Genomic_DNA"/>
</dbReference>
<feature type="transmembrane region" description="Helical" evidence="5">
    <location>
        <begin position="376"/>
        <end position="394"/>
    </location>
</feature>
<dbReference type="Pfam" id="PF00005">
    <property type="entry name" value="ABC_tran"/>
    <property type="match status" value="2"/>
</dbReference>
<organism evidence="7 8">
    <name type="scientific">Piromyces finnis</name>
    <dbReference type="NCBI Taxonomy" id="1754191"/>
    <lineage>
        <taxon>Eukaryota</taxon>
        <taxon>Fungi</taxon>
        <taxon>Fungi incertae sedis</taxon>
        <taxon>Chytridiomycota</taxon>
        <taxon>Chytridiomycota incertae sedis</taxon>
        <taxon>Neocallimastigomycetes</taxon>
        <taxon>Neocallimastigales</taxon>
        <taxon>Neocallimastigaceae</taxon>
        <taxon>Piromyces</taxon>
    </lineage>
</organism>
<sequence length="1643" mass="190993">MNSYINTFSAFFWKNKKINGFNSLLLLILLPYILYIAPKLTCYVEETKITELYTLNGYDINHCSESFDESFLFAFVLPRDRKFRSISNTFIDLIMTGEIFQNISPESYIYRTYYDEKYLNEIYKKSSRFIIGIIFNDSLFNYTIKIDKALLPPNTEDPIPHHQKIEKIFKRTRSSFFKQYGFLIDPKKSMYEVFFCPIQKAIDEAIIKLVSNNKNFRYDVNLAQFEEPQHYCEDNSVLDYHIFLPCIVGLFMILSKDIVRFILDEKGSQTKKAFVLSGINSSFFSLSWLIQYSVKFIFGTILITYSLQLLGLINNIETSVYIIIFEIYGMSAIGMAYLYSVILKKLKYAESMYIYLSIVAVLSTTYILNIEKSWRMLLSAIISPVGIISLVKEITSEVGITNHIEVKDLFHGDILIFLCLLTFSTILYFVVSIILEKILTAREVRKEYLTDYHQIIKYNYRVIQKNNKQIPSLNQKINDPIIEVTNISKKVKYTKKTDIPILQSVSFGIPLEGIYGIVGKPGSGIKTLMHIMLGNIKPDSGDILYNGKKLSSELNKIKKDIGLCSKYNNTFDGLTVEQNLIFMNKLLNKKLDINLLMNDMGLFKYKDYIIPRLSQVQKRILSIGMVLMAKQKYVFLEEPTKGLDTMNKKRIWEYINRCRKDRTIVVFTEDITEAEIYTEIKLIIVNGIVHCSGNNAFITNNIISHDYFNIKTALPETVDELLKRSCPKATLIRNIGKKKILDINMGQTWIIPYSIMNPMSEIYKILDKAVNEGIIKEYTISHPSLQDVYNRLDDGSYDTELLDLDTKDIKNEKSIFRNIPHPHQYINLYEARYMRIITKNRILNTLKNHKYLFWSVLIPISLVVFAFDNYEVNSSKVFKESETKSMNTEYFYNDRSYVWNYDINSNITAKSYKILKYVKNKANQDILVFDKFVKRYELGYINYLSRSHLLENSMYVSDVIGYRLARNRYRYDLIYNSTLVHSLPSTMNAISNSILYSKGVKQRISTSVKTFGYNDVEIMQSNSYNIARTFGYIIMISNIFFLYNKMKEDKNGVFSLYRSLGINKKVYFITTLAGDFVLATLLNFIILIMGIRFHNPIFEDKTSLSMAFNIMMLGSIVLFLEHHILSNLISNKKLLLFFIVVEHLLFIEILFYYVFDQYSKYEEFLFLPNHVLILTVVMVLLNPLYAVISVIFSLALISNYTSDHIYKNVIGFRGNILAKSELGVSFIFISISTILVILIFVFNLIYNSTLRKKTKKGMIKKSQKILEQSPEEVKLEYLEATRKCNDLAISIIEFYKEYPYHSIALEKDYKSNMKRILKYQYGQPHNSVYTNSTFAITCIENITFGVRNFEIFCLLGPPRSGKSFIVNAIASIDNYNTGGLYINGINKTNSNIEEIIFSYCRQEPSLSDDLTIKEHLFNMLDLIGYSNQGIKSFSKELLQFYGLAQYTNVKVKYLSYEQKKILNLMLIIAHGQSTILLDEPTKGISRFEKRKFIWDRIKQTNRSFKSSILITTNSLEEAVYLSDRVGIMSRGRLVYVGTFEQLKSKYISHYNLIINTKGMKNFNERLLVTSVKEQAGIDLEFKYSNAGLYNYKVIINSFNEMKRIKAILEKHLLKEGNSSEKSFFNYRLGQITLTDIYTELTGY</sequence>
<dbReference type="InterPro" id="IPR003593">
    <property type="entry name" value="AAA+_ATPase"/>
</dbReference>
<name>A0A1Y1V991_9FUNG</name>
<comment type="caution">
    <text evidence="7">The sequence shown here is derived from an EMBL/GenBank/DDBJ whole genome shotgun (WGS) entry which is preliminary data.</text>
</comment>
<feature type="transmembrane region" description="Helical" evidence="5">
    <location>
        <begin position="1171"/>
        <end position="1197"/>
    </location>
</feature>
<dbReference type="STRING" id="1754191.A0A1Y1V991"/>
<keyword evidence="3" id="KW-0547">Nucleotide-binding</keyword>
<dbReference type="OrthoDB" id="6593433at2759"/>
<dbReference type="SMART" id="SM00382">
    <property type="entry name" value="AAA"/>
    <property type="match status" value="2"/>
</dbReference>
<accession>A0A1Y1V991</accession>
<feature type="transmembrane region" description="Helical" evidence="5">
    <location>
        <begin position="21"/>
        <end position="38"/>
    </location>
</feature>
<feature type="transmembrane region" description="Helical" evidence="5">
    <location>
        <begin position="352"/>
        <end position="369"/>
    </location>
</feature>
<reference evidence="7 8" key="2">
    <citation type="submission" date="2016-08" db="EMBL/GenBank/DDBJ databases">
        <title>Pervasive Adenine N6-methylation of Active Genes in Fungi.</title>
        <authorList>
            <consortium name="DOE Joint Genome Institute"/>
            <person name="Mondo S.J."/>
            <person name="Dannebaum R.O."/>
            <person name="Kuo R.C."/>
            <person name="Labutti K."/>
            <person name="Haridas S."/>
            <person name="Kuo A."/>
            <person name="Salamov A."/>
            <person name="Ahrendt S.R."/>
            <person name="Lipzen A."/>
            <person name="Sullivan W."/>
            <person name="Andreopoulos W.B."/>
            <person name="Clum A."/>
            <person name="Lindquist E."/>
            <person name="Daum C."/>
            <person name="Ramamoorthy G.K."/>
            <person name="Gryganskyi A."/>
            <person name="Culley D."/>
            <person name="Magnuson J.K."/>
            <person name="James T.Y."/>
            <person name="O'Malley M.A."/>
            <person name="Stajich J.E."/>
            <person name="Spatafora J.W."/>
            <person name="Visel A."/>
            <person name="Grigoriev I.V."/>
        </authorList>
    </citation>
    <scope>NUCLEOTIDE SEQUENCE [LARGE SCALE GENOMIC DNA]</scope>
    <source>
        <strain evidence="8">finn</strain>
    </source>
</reference>
<keyword evidence="5" id="KW-0812">Transmembrane</keyword>
<keyword evidence="8" id="KW-1185">Reference proteome</keyword>
<dbReference type="PANTHER" id="PTHR19229">
    <property type="entry name" value="ATP-BINDING CASSETTE TRANSPORTER SUBFAMILY A ABCA"/>
    <property type="match status" value="1"/>
</dbReference>
<evidence type="ECO:0000256" key="2">
    <source>
        <dbReference type="ARBA" id="ARBA00022737"/>
    </source>
</evidence>
<dbReference type="GO" id="GO:0016020">
    <property type="term" value="C:membrane"/>
    <property type="evidence" value="ECO:0007669"/>
    <property type="project" value="InterPro"/>
</dbReference>
<feature type="transmembrane region" description="Helical" evidence="5">
    <location>
        <begin position="1029"/>
        <end position="1046"/>
    </location>
</feature>
<evidence type="ECO:0000313" key="7">
    <source>
        <dbReference type="EMBL" id="ORX50088.1"/>
    </source>
</evidence>
<dbReference type="GO" id="GO:0140359">
    <property type="term" value="F:ABC-type transporter activity"/>
    <property type="evidence" value="ECO:0007669"/>
    <property type="project" value="InterPro"/>
</dbReference>
<feature type="transmembrane region" description="Helical" evidence="5">
    <location>
        <begin position="1066"/>
        <end position="1091"/>
    </location>
</feature>
<keyword evidence="2" id="KW-0677">Repeat</keyword>
<feature type="transmembrane region" description="Helical" evidence="5">
    <location>
        <begin position="296"/>
        <end position="313"/>
    </location>
</feature>
<keyword evidence="4" id="KW-0067">ATP-binding</keyword>
<keyword evidence="1" id="KW-0813">Transport</keyword>
<dbReference type="InterPro" id="IPR003439">
    <property type="entry name" value="ABC_transporter-like_ATP-bd"/>
</dbReference>
<dbReference type="GO" id="GO:0005524">
    <property type="term" value="F:ATP binding"/>
    <property type="evidence" value="ECO:0007669"/>
    <property type="project" value="UniProtKB-KW"/>
</dbReference>
<evidence type="ECO:0000259" key="6">
    <source>
        <dbReference type="PROSITE" id="PS50893"/>
    </source>
</evidence>
<reference evidence="7 8" key="1">
    <citation type="submission" date="2016-08" db="EMBL/GenBank/DDBJ databases">
        <title>Genomes of anaerobic fungi encode conserved fungal cellulosomes for biomass hydrolysis.</title>
        <authorList>
            <consortium name="DOE Joint Genome Institute"/>
            <person name="Haitjema C.H."/>
            <person name="Gilmore S.P."/>
            <person name="Henske J.K."/>
            <person name="Solomon K.V."/>
            <person name="De Groot R."/>
            <person name="Kuo A."/>
            <person name="Mondo S.J."/>
            <person name="Salamov A.A."/>
            <person name="Labutti K."/>
            <person name="Zhao Z."/>
            <person name="Chiniquy J."/>
            <person name="Barry K."/>
            <person name="Brewer H.M."/>
            <person name="Purvine S.O."/>
            <person name="Wright A.T."/>
            <person name="Boxma B."/>
            <person name="Van Alen T."/>
            <person name="Hackstein J.H."/>
            <person name="Baker S.E."/>
            <person name="Grigoriev I.V."/>
            <person name="O'Malley M.A."/>
        </authorList>
    </citation>
    <scope>NUCLEOTIDE SEQUENCE [LARGE SCALE GENOMIC DNA]</scope>
    <source>
        <strain evidence="8">finn</strain>
    </source>
</reference>
<proteinExistence type="predicted"/>
<dbReference type="Proteomes" id="UP000193719">
    <property type="component" value="Unassembled WGS sequence"/>
</dbReference>
<dbReference type="PANTHER" id="PTHR19229:SF36">
    <property type="entry name" value="ATP-BINDING CASSETTE SUB-FAMILY A MEMBER 2"/>
    <property type="match status" value="1"/>
</dbReference>
<evidence type="ECO:0000256" key="5">
    <source>
        <dbReference type="SAM" id="Phobius"/>
    </source>
</evidence>
<feature type="transmembrane region" description="Helical" evidence="5">
    <location>
        <begin position="320"/>
        <end position="340"/>
    </location>
</feature>